<dbReference type="InterPro" id="IPR016181">
    <property type="entry name" value="Acyl_CoA_acyltransferase"/>
</dbReference>
<name>L0L0S7_METHD</name>
<dbReference type="SUPFAM" id="SSF55729">
    <property type="entry name" value="Acyl-CoA N-acyltransferases (Nat)"/>
    <property type="match status" value="1"/>
</dbReference>
<dbReference type="InterPro" id="IPR006464">
    <property type="entry name" value="AcTrfase_RimI/Ard1"/>
</dbReference>
<evidence type="ECO:0000256" key="2">
    <source>
        <dbReference type="ARBA" id="ARBA00023315"/>
    </source>
</evidence>
<dbReference type="GO" id="GO:0004596">
    <property type="term" value="F:protein-N-terminal amino-acid acetyltransferase activity"/>
    <property type="evidence" value="ECO:0007669"/>
    <property type="project" value="InterPro"/>
</dbReference>
<dbReference type="InterPro" id="IPR000182">
    <property type="entry name" value="GNAT_dom"/>
</dbReference>
<dbReference type="Pfam" id="PF00583">
    <property type="entry name" value="Acetyltransf_1"/>
    <property type="match status" value="1"/>
</dbReference>
<dbReference type="GO" id="GO:0031415">
    <property type="term" value="C:NatA complex"/>
    <property type="evidence" value="ECO:0007669"/>
    <property type="project" value="InterPro"/>
</dbReference>
<organism evidence="4 5">
    <name type="scientific">Methanomethylovorans hollandica (strain DSM 15978 / NBRC 107637 / DMS1)</name>
    <dbReference type="NCBI Taxonomy" id="867904"/>
    <lineage>
        <taxon>Archaea</taxon>
        <taxon>Methanobacteriati</taxon>
        <taxon>Methanobacteriota</taxon>
        <taxon>Stenosarchaea group</taxon>
        <taxon>Methanomicrobia</taxon>
        <taxon>Methanosarcinales</taxon>
        <taxon>Methanosarcinaceae</taxon>
        <taxon>Methanomethylovorans</taxon>
    </lineage>
</organism>
<dbReference type="AlphaFoldDB" id="L0L0S7"/>
<dbReference type="PROSITE" id="PS51186">
    <property type="entry name" value="GNAT"/>
    <property type="match status" value="1"/>
</dbReference>
<feature type="domain" description="N-acetyltransferase" evidence="3">
    <location>
        <begin position="9"/>
        <end position="152"/>
    </location>
</feature>
<evidence type="ECO:0000313" key="4">
    <source>
        <dbReference type="EMBL" id="AGB50555.1"/>
    </source>
</evidence>
<accession>L0L0S7</accession>
<dbReference type="NCBIfam" id="TIGR01575">
    <property type="entry name" value="rimI"/>
    <property type="match status" value="1"/>
</dbReference>
<evidence type="ECO:0000313" key="5">
    <source>
        <dbReference type="Proteomes" id="UP000010866"/>
    </source>
</evidence>
<keyword evidence="1 4" id="KW-0808">Transferase</keyword>
<dbReference type="KEGG" id="mhz:Metho_2411"/>
<evidence type="ECO:0000259" key="3">
    <source>
        <dbReference type="PROSITE" id="PS51186"/>
    </source>
</evidence>
<dbReference type="Gene3D" id="3.40.630.30">
    <property type="match status" value="1"/>
</dbReference>
<dbReference type="Proteomes" id="UP000010866">
    <property type="component" value="Chromosome"/>
</dbReference>
<dbReference type="PANTHER" id="PTHR23091">
    <property type="entry name" value="N-TERMINAL ACETYLTRANSFERASE"/>
    <property type="match status" value="1"/>
</dbReference>
<protein>
    <submittedName>
        <fullName evidence="4">Ribosomal-protein-alanine acetyltransferase</fullName>
    </submittedName>
</protein>
<reference evidence="5" key="1">
    <citation type="submission" date="2012-02" db="EMBL/GenBank/DDBJ databases">
        <title>Complete sequence of chromosome of Methanomethylovorans hollandica DSM 15978.</title>
        <authorList>
            <person name="Lucas S."/>
            <person name="Copeland A."/>
            <person name="Lapidus A."/>
            <person name="Glavina del Rio T."/>
            <person name="Dalin E."/>
            <person name="Tice H."/>
            <person name="Bruce D."/>
            <person name="Goodwin L."/>
            <person name="Pitluck S."/>
            <person name="Peters L."/>
            <person name="Mikhailova N."/>
            <person name="Held B."/>
            <person name="Kyrpides N."/>
            <person name="Mavromatis K."/>
            <person name="Ivanova N."/>
            <person name="Brettin T."/>
            <person name="Detter J.C."/>
            <person name="Han C."/>
            <person name="Larimer F."/>
            <person name="Land M."/>
            <person name="Hauser L."/>
            <person name="Markowitz V."/>
            <person name="Cheng J.-F."/>
            <person name="Hugenholtz P."/>
            <person name="Woyke T."/>
            <person name="Wu D."/>
            <person name="Spring S."/>
            <person name="Schroeder M."/>
            <person name="Brambilla E."/>
            <person name="Klenk H.-P."/>
            <person name="Eisen J.A."/>
        </authorList>
    </citation>
    <scope>NUCLEOTIDE SEQUENCE [LARGE SCALE GENOMIC DNA]</scope>
    <source>
        <strain evidence="5">DSM 15978 / NBRC 107637 / DMS1</strain>
    </source>
</reference>
<dbReference type="EMBL" id="CP003362">
    <property type="protein sequence ID" value="AGB50555.1"/>
    <property type="molecule type" value="Genomic_DNA"/>
</dbReference>
<dbReference type="PANTHER" id="PTHR23091:SF4">
    <property type="entry name" value="N-TERMINAL AMINO-ACID N(ALPHA)-ACETYLTRANSFERASE NATA"/>
    <property type="match status" value="1"/>
</dbReference>
<dbReference type="InterPro" id="IPR045047">
    <property type="entry name" value="Ard1-like"/>
</dbReference>
<proteinExistence type="predicted"/>
<dbReference type="HOGENOM" id="CLU_013985_23_0_2"/>
<gene>
    <name evidence="4" type="ordered locus">Metho_2411</name>
</gene>
<dbReference type="STRING" id="867904.Metho_2411"/>
<keyword evidence="5" id="KW-1185">Reference proteome</keyword>
<keyword evidence="2" id="KW-0012">Acyltransferase</keyword>
<evidence type="ECO:0000256" key="1">
    <source>
        <dbReference type="ARBA" id="ARBA00022679"/>
    </source>
</evidence>
<sequence>MTWSGSMNIRIRNFKTDDFEDVLYIESESFTEHNPFAYMHFYEMHGDMFLVAEYLDFIVGFIMGYRLNETEGRVFSLAVREEFQGRGIGAMLLDSLFKVFYSNLLKYATLEVRTSNLKARNLYRKMGFIPCWIEKEYYSDGEDGIIMKLKLSSYRFHDLDLFAKKIESISMRDSERFDK</sequence>
<dbReference type="CDD" id="cd04301">
    <property type="entry name" value="NAT_SF"/>
    <property type="match status" value="1"/>
</dbReference>